<comment type="caution">
    <text evidence="2">The sequence shown here is derived from an EMBL/GenBank/DDBJ whole genome shotgun (WGS) entry which is preliminary data.</text>
</comment>
<dbReference type="EMBL" id="SACT01000007">
    <property type="protein sequence ID" value="RVT49655.1"/>
    <property type="molecule type" value="Genomic_DNA"/>
</dbReference>
<evidence type="ECO:0000313" key="3">
    <source>
        <dbReference type="Proteomes" id="UP000288178"/>
    </source>
</evidence>
<reference evidence="2 3" key="1">
    <citation type="submission" date="2019-01" db="EMBL/GenBank/DDBJ databases">
        <authorList>
            <person name="Chen W.-M."/>
        </authorList>
    </citation>
    <scope>NUCLEOTIDE SEQUENCE [LARGE SCALE GENOMIC DNA]</scope>
    <source>
        <strain evidence="2 3">ICH-3</strain>
    </source>
</reference>
<protein>
    <submittedName>
        <fullName evidence="2">Uncharacterized protein</fullName>
    </submittedName>
</protein>
<gene>
    <name evidence="2" type="ORF">ENE75_18590</name>
</gene>
<dbReference type="Proteomes" id="UP000288178">
    <property type="component" value="Unassembled WGS sequence"/>
</dbReference>
<evidence type="ECO:0000313" key="2">
    <source>
        <dbReference type="EMBL" id="RVT49655.1"/>
    </source>
</evidence>
<name>A0A3S2TP82_9BURK</name>
<organism evidence="2 3">
    <name type="scientific">Rubrivivax albus</name>
    <dbReference type="NCBI Taxonomy" id="2499835"/>
    <lineage>
        <taxon>Bacteria</taxon>
        <taxon>Pseudomonadati</taxon>
        <taxon>Pseudomonadota</taxon>
        <taxon>Betaproteobacteria</taxon>
        <taxon>Burkholderiales</taxon>
        <taxon>Sphaerotilaceae</taxon>
        <taxon>Rubrivivax</taxon>
    </lineage>
</organism>
<keyword evidence="3" id="KW-1185">Reference proteome</keyword>
<sequence>MSDAQISDKQGRGLTVGWRDPADPGAADRTMAELIEPAGDDPPPPEAETPRTYRTRAVWELYGPPGAGIDRLLMLAVEVGLQAEAITAGTRYRVWGSMDALQSLAGFVSEWAVPGTGLQPEAAPPGLRLAFKLAPARPPVRSAIVHGTTEPERAVARAIDAGLQARVVGLSRFVITGPSRLHLAWLQMLFQVPQARALEIMQTTLEALQAEDTAAPMPEIVVNLPTRQTTSEIERDMRGDITRVTQTERSVDDGNP</sequence>
<accession>A0A3S2TP82</accession>
<dbReference type="AlphaFoldDB" id="A0A3S2TP82"/>
<evidence type="ECO:0000256" key="1">
    <source>
        <dbReference type="SAM" id="MobiDB-lite"/>
    </source>
</evidence>
<dbReference type="RefSeq" id="WP_128199827.1">
    <property type="nucleotide sequence ID" value="NZ_SACT01000007.1"/>
</dbReference>
<proteinExistence type="predicted"/>
<feature type="region of interest" description="Disordered" evidence="1">
    <location>
        <begin position="1"/>
        <end position="52"/>
    </location>
</feature>